<organism evidence="2 3">
    <name type="scientific">Rhodosalinus sediminis</name>
    <dbReference type="NCBI Taxonomy" id="1940533"/>
    <lineage>
        <taxon>Bacteria</taxon>
        <taxon>Pseudomonadati</taxon>
        <taxon>Pseudomonadota</taxon>
        <taxon>Alphaproteobacteria</taxon>
        <taxon>Rhodobacterales</taxon>
        <taxon>Paracoccaceae</taxon>
        <taxon>Rhodosalinus</taxon>
    </lineage>
</organism>
<name>A0A3D9BXF2_9RHOB</name>
<dbReference type="Gene3D" id="2.150.10.10">
    <property type="entry name" value="Serralysin-like metalloprotease, C-terminal"/>
    <property type="match status" value="1"/>
</dbReference>
<sequence>MRLTFENRATSGRETLDTAIRAITSAEVDGAVVVYTSTGAVGGLSAYHLTSAEPLRLHDRAAYAPDRTGRPAEDLAVVPGPGGPVLLFGGSDGALTARALRSDGRFADPAPDLDLPVGPRTVERLDFRAEETGGGVLALGGAGALRLYRVDAAGALSDLGAVTGPAAGAAAGVAVGPGPDGATVAALSDRELFGAHLTDTGALEPVDATGPGDGLAIAAPTAVEMVAAHGGHFALVAAAGSQSLSVVEVAADGSTAVRDHLIDMRTTRFGGVQDVAAAEIGGQVFVAAGGADDGVSLFTLLPGGRLVHLDSLASATGARLDDVTGLHMTVADGALHVFAATEDAGGLAHLRATMGAPGVVRRGDGTLDGGPGRDLLVAEGGDATLRGGAGDDILVAGPAGGRLTGGAGADLFVLPGGGATVRITDFEPGTDRLDLSGFRMLRNPGQLEGAETDTGARLAFRDDVVRIDSADGRPIAPESLFSPAFPWPDRIALVPRAPDPAPAPDPAEVPPGAGPDGARVFRIGSEAPEPWFAGARATVRPDDGLAFVVDADAEGRIDLSAAAGTRGHVEIARPIASGDPQLGVGDALDVLRLAVGLEPSFGPARPADRLAADFDQDGEIGVDDALDVLRVAVGLETETPPQWVILDPEAPAPDSLSAGLPFTVSETGSWELSAAAILTGDLGAGL</sequence>
<feature type="compositionally biased region" description="Pro residues" evidence="1">
    <location>
        <begin position="497"/>
        <end position="513"/>
    </location>
</feature>
<feature type="region of interest" description="Disordered" evidence="1">
    <location>
        <begin position="496"/>
        <end position="518"/>
    </location>
</feature>
<evidence type="ECO:0000256" key="1">
    <source>
        <dbReference type="SAM" id="MobiDB-lite"/>
    </source>
</evidence>
<keyword evidence="3" id="KW-1185">Reference proteome</keyword>
<dbReference type="AlphaFoldDB" id="A0A3D9BXF2"/>
<dbReference type="Proteomes" id="UP000257131">
    <property type="component" value="Unassembled WGS sequence"/>
</dbReference>
<protein>
    <recommendedName>
        <fullName evidence="4">Calcium-binding protein</fullName>
    </recommendedName>
</protein>
<dbReference type="RefSeq" id="WP_115978596.1">
    <property type="nucleotide sequence ID" value="NZ_QOHR01000003.1"/>
</dbReference>
<accession>A0A3D9BXF2</accession>
<gene>
    <name evidence="2" type="ORF">DRV84_04055</name>
</gene>
<dbReference type="OrthoDB" id="9342475at2"/>
<dbReference type="EMBL" id="QOHR01000003">
    <property type="protein sequence ID" value="REC58213.1"/>
    <property type="molecule type" value="Genomic_DNA"/>
</dbReference>
<dbReference type="InterPro" id="IPR011049">
    <property type="entry name" value="Serralysin-like_metalloprot_C"/>
</dbReference>
<dbReference type="PRINTS" id="PR00313">
    <property type="entry name" value="CABNDNGRPT"/>
</dbReference>
<proteinExistence type="predicted"/>
<evidence type="ECO:0008006" key="4">
    <source>
        <dbReference type="Google" id="ProtNLM"/>
    </source>
</evidence>
<dbReference type="SUPFAM" id="SSF51120">
    <property type="entry name" value="beta-Roll"/>
    <property type="match status" value="1"/>
</dbReference>
<evidence type="ECO:0000313" key="3">
    <source>
        <dbReference type="Proteomes" id="UP000257131"/>
    </source>
</evidence>
<reference evidence="2 3" key="1">
    <citation type="journal article" date="2017" name="Int. J. Syst. Evol. Microbiol.">
        <title>Rhodosalinus sediminis gen. nov., sp. nov., isolated from marine saltern.</title>
        <authorList>
            <person name="Guo L.Y."/>
            <person name="Ling S.K."/>
            <person name="Li C.M."/>
            <person name="Chen G.J."/>
            <person name="Du Z.J."/>
        </authorList>
    </citation>
    <scope>NUCLEOTIDE SEQUENCE [LARGE SCALE GENOMIC DNA]</scope>
    <source>
        <strain evidence="2 3">WDN1C137</strain>
    </source>
</reference>
<comment type="caution">
    <text evidence="2">The sequence shown here is derived from an EMBL/GenBank/DDBJ whole genome shotgun (WGS) entry which is preliminary data.</text>
</comment>
<evidence type="ECO:0000313" key="2">
    <source>
        <dbReference type="EMBL" id="REC58213.1"/>
    </source>
</evidence>